<dbReference type="OrthoDB" id="435881at2759"/>
<feature type="region of interest" description="Disordered" evidence="4">
    <location>
        <begin position="597"/>
        <end position="640"/>
    </location>
</feature>
<feature type="domain" description="Xylanolytic transcriptional activator regulatory" evidence="5">
    <location>
        <begin position="292"/>
        <end position="366"/>
    </location>
</feature>
<feature type="compositionally biased region" description="Low complexity" evidence="4">
    <location>
        <begin position="805"/>
        <end position="821"/>
    </location>
</feature>
<comment type="caution">
    <text evidence="6">The sequence shown here is derived from an EMBL/GenBank/DDBJ whole genome shotgun (WGS) entry which is preliminary data.</text>
</comment>
<dbReference type="InterPro" id="IPR007219">
    <property type="entry name" value="XnlR_reg_dom"/>
</dbReference>
<dbReference type="GO" id="GO:0003677">
    <property type="term" value="F:DNA binding"/>
    <property type="evidence" value="ECO:0007669"/>
    <property type="project" value="InterPro"/>
</dbReference>
<feature type="compositionally biased region" description="Basic and acidic residues" evidence="4">
    <location>
        <begin position="42"/>
        <end position="57"/>
    </location>
</feature>
<feature type="region of interest" description="Disordered" evidence="4">
    <location>
        <begin position="89"/>
        <end position="167"/>
    </location>
</feature>
<sequence length="968" mass="106755">MMETISYVPKDTPWPLLTGSHYSTSPPLTGHFSTSPLFEDAPGFHETPETKKERKPDSPTMMSSPLPGFFKQLETLKGNVGRLSQTYSVSDFNSPATHSPRTSMTGTLTRSSTTFSSAPSSPPSSFVAELDSSPLEARSVSQPPASRAPKQKSPLSRRKRGESIFRQEESPEQIAALWKQYVDCVQPLLKFVDTSTVQHLFYTYGRGAKAVAPDAEALRSAICFAAASSLRRPSSNSSYPCPISDNLLQTHAQGVETHLAEARFMSVPTVMTLQALTIYLTCGRQFLESTYIWSMTAVLVRLATKLKLHKDPETQGLPFADREYRRRLWWHICTLDTLTASESNCTDPMIYERQCTTRFPEWSTDPNCATYLRDMFYSIVRFEITYYSRTVLFSDEFTQDNTYPLLPTSGKLSIIDSLSNILEEKYFRRSVDQSSSSYTLAVTSAKISTAELKLAVLKAPYDAPSCFPSSSTSLTAQCPAYNPSETSHLLSACVDILEALRFLRADPSLSPFSWLWHSPADWRSAATCLIVLAAHYRSITTSSSSGTFLGYSASVMSSVNRAWLAIDSFFDAWRDSHREPARQEEWMRLNHLRSEAEEAKTQAAEATKENENKKALRKLEKRRQSAPYTPYSETPTDGLEEPVLGEAVAAPIRVSSPMQVTIPSKASDRRNSEDNKKAYRLSSAMTPMVDFHRSATCLDVLAPNDNNTSTPIKPTPIRPKLEPRPATSSGQSHRPSPLSTSIPPVPHSTTNPPTPATANRDSTASSGSDTTPPLPRSSTALSVIDTTPRTVSNPSSPFVPYRASAAPTTTAPPKTPTTPKTGPRYYSASETFRRASMPNNGAMTLAEALNSTSPTTNPIPGTMGLTTTVTAGSSKDKEKEKEKDKDSSNDKDSKKEKRKSRRHSIWQPFLPAEKSFSLLPPAEKSFSLLPPAEKSFSLLPPPKTGTGTARKDNEELHFGEKGWGGFEF</sequence>
<evidence type="ECO:0000313" key="7">
    <source>
        <dbReference type="Proteomes" id="UP000033647"/>
    </source>
</evidence>
<dbReference type="GO" id="GO:0005634">
    <property type="term" value="C:nucleus"/>
    <property type="evidence" value="ECO:0007669"/>
    <property type="project" value="UniProtKB-SubCell"/>
</dbReference>
<reference evidence="6 7" key="1">
    <citation type="submission" date="2015-03" db="EMBL/GenBank/DDBJ databases">
        <title>RNA-seq based gene annotation and comparative genomics of four Zymoseptoria species reveal species-specific pathogenicity related genes and transposable element activity.</title>
        <authorList>
            <person name="Grandaubert J."/>
            <person name="Bhattacharyya A."/>
            <person name="Stukenbrock E.H."/>
        </authorList>
    </citation>
    <scope>NUCLEOTIDE SEQUENCE [LARGE SCALE GENOMIC DNA]</scope>
    <source>
        <strain evidence="6 7">Zb18110</strain>
    </source>
</reference>
<evidence type="ECO:0000313" key="6">
    <source>
        <dbReference type="EMBL" id="KJX93471.1"/>
    </source>
</evidence>
<proteinExistence type="predicted"/>
<evidence type="ECO:0000259" key="5">
    <source>
        <dbReference type="SMART" id="SM00906"/>
    </source>
</evidence>
<feature type="compositionally biased region" description="Polar residues" evidence="4">
    <location>
        <begin position="760"/>
        <end position="796"/>
    </location>
</feature>
<feature type="compositionally biased region" description="Basic and acidic residues" evidence="4">
    <location>
        <begin position="874"/>
        <end position="895"/>
    </location>
</feature>
<keyword evidence="7" id="KW-1185">Reference proteome</keyword>
<feature type="region of interest" description="Disordered" evidence="4">
    <location>
        <begin position="932"/>
        <end position="968"/>
    </location>
</feature>
<keyword evidence="3" id="KW-0539">Nucleus</keyword>
<dbReference type="AlphaFoldDB" id="A0A0F4G7Y8"/>
<dbReference type="CDD" id="cd12148">
    <property type="entry name" value="fungal_TF_MHR"/>
    <property type="match status" value="1"/>
</dbReference>
<evidence type="ECO:0000256" key="4">
    <source>
        <dbReference type="SAM" id="MobiDB-lite"/>
    </source>
</evidence>
<evidence type="ECO:0000256" key="1">
    <source>
        <dbReference type="ARBA" id="ARBA00004123"/>
    </source>
</evidence>
<keyword evidence="2" id="KW-0479">Metal-binding</keyword>
<feature type="region of interest" description="Disordered" evidence="4">
    <location>
        <begin position="701"/>
        <end position="914"/>
    </location>
</feature>
<feature type="compositionally biased region" description="Basic and acidic residues" evidence="4">
    <location>
        <begin position="949"/>
        <end position="960"/>
    </location>
</feature>
<evidence type="ECO:0000256" key="2">
    <source>
        <dbReference type="ARBA" id="ARBA00022723"/>
    </source>
</evidence>
<feature type="compositionally biased region" description="Basic and acidic residues" evidence="4">
    <location>
        <begin position="597"/>
        <end position="618"/>
    </location>
</feature>
<dbReference type="PANTHER" id="PTHR31001">
    <property type="entry name" value="UNCHARACTERIZED TRANSCRIPTIONAL REGULATORY PROTEIN"/>
    <property type="match status" value="1"/>
</dbReference>
<dbReference type="InterPro" id="IPR050613">
    <property type="entry name" value="Sec_Metabolite_Reg"/>
</dbReference>
<dbReference type="GO" id="GO:0008270">
    <property type="term" value="F:zinc ion binding"/>
    <property type="evidence" value="ECO:0007669"/>
    <property type="project" value="InterPro"/>
</dbReference>
<dbReference type="STRING" id="1047168.A0A0F4G7Y8"/>
<organism evidence="6 7">
    <name type="scientific">Zymoseptoria brevis</name>
    <dbReference type="NCBI Taxonomy" id="1047168"/>
    <lineage>
        <taxon>Eukaryota</taxon>
        <taxon>Fungi</taxon>
        <taxon>Dikarya</taxon>
        <taxon>Ascomycota</taxon>
        <taxon>Pezizomycotina</taxon>
        <taxon>Dothideomycetes</taxon>
        <taxon>Dothideomycetidae</taxon>
        <taxon>Mycosphaerellales</taxon>
        <taxon>Mycosphaerellaceae</taxon>
        <taxon>Zymoseptoria</taxon>
    </lineage>
</organism>
<dbReference type="Pfam" id="PF04082">
    <property type="entry name" value="Fungal_trans"/>
    <property type="match status" value="1"/>
</dbReference>
<feature type="compositionally biased region" description="Polar residues" evidence="4">
    <location>
        <begin position="849"/>
        <end position="872"/>
    </location>
</feature>
<dbReference type="EMBL" id="LAFY01004268">
    <property type="protein sequence ID" value="KJX93471.1"/>
    <property type="molecule type" value="Genomic_DNA"/>
</dbReference>
<feature type="compositionally biased region" description="Low complexity" evidence="4">
    <location>
        <begin position="111"/>
        <end position="126"/>
    </location>
</feature>
<feature type="region of interest" description="Disordered" evidence="4">
    <location>
        <begin position="37"/>
        <end position="67"/>
    </location>
</feature>
<comment type="subcellular location">
    <subcellularLocation>
        <location evidence="1">Nucleus</location>
    </subcellularLocation>
</comment>
<dbReference type="SMART" id="SM00906">
    <property type="entry name" value="Fungal_trans"/>
    <property type="match status" value="1"/>
</dbReference>
<evidence type="ECO:0000256" key="3">
    <source>
        <dbReference type="ARBA" id="ARBA00023242"/>
    </source>
</evidence>
<name>A0A0F4G7Y8_9PEZI</name>
<feature type="compositionally biased region" description="Polar residues" evidence="4">
    <location>
        <begin position="89"/>
        <end position="110"/>
    </location>
</feature>
<accession>A0A0F4G7Y8</accession>
<dbReference type="PANTHER" id="PTHR31001:SF50">
    <property type="entry name" value="ZN(II)2CYS6 TRANSCRIPTION FACTOR (EUROFUNG)"/>
    <property type="match status" value="1"/>
</dbReference>
<dbReference type="Proteomes" id="UP000033647">
    <property type="component" value="Unassembled WGS sequence"/>
</dbReference>
<gene>
    <name evidence="6" type="ORF">TI39_contig4309g00008</name>
</gene>
<protein>
    <recommendedName>
        <fullName evidence="5">Xylanolytic transcriptional activator regulatory domain-containing protein</fullName>
    </recommendedName>
</protein>
<dbReference type="GO" id="GO:0006351">
    <property type="term" value="P:DNA-templated transcription"/>
    <property type="evidence" value="ECO:0007669"/>
    <property type="project" value="InterPro"/>
</dbReference>
<feature type="compositionally biased region" description="Polar residues" evidence="4">
    <location>
        <begin position="726"/>
        <end position="742"/>
    </location>
</feature>